<dbReference type="EC" id="2.1.1.14" evidence="4"/>
<feature type="binding site" evidence="12">
    <location>
        <begin position="458"/>
        <end position="460"/>
    </location>
    <ligand>
        <name>L-methionine</name>
        <dbReference type="ChEBI" id="CHEBI:57844"/>
    </ligand>
</feature>
<feature type="binding site" evidence="13">
    <location>
        <position position="753"/>
    </location>
    <ligand>
        <name>Zn(2+)</name>
        <dbReference type="ChEBI" id="CHEBI:29105"/>
        <label>1</label>
        <note>catalytic</note>
    </ligand>
</feature>
<evidence type="ECO:0000259" key="16">
    <source>
        <dbReference type="Pfam" id="PF01717"/>
    </source>
</evidence>
<feature type="binding site" evidence="12">
    <location>
        <position position="22"/>
    </location>
    <ligand>
        <name>5-methyltetrahydropteroyltri-L-glutamate</name>
        <dbReference type="ChEBI" id="CHEBI:58207"/>
    </ligand>
</feature>
<evidence type="ECO:0000256" key="6">
    <source>
        <dbReference type="ARBA" id="ARBA00022605"/>
    </source>
</evidence>
<evidence type="ECO:0000256" key="9">
    <source>
        <dbReference type="ARBA" id="ARBA00022737"/>
    </source>
</evidence>
<dbReference type="InterPro" id="IPR002629">
    <property type="entry name" value="Met_Synth_C/arc"/>
</dbReference>
<feature type="binding site" evidence="13">
    <location>
        <position position="670"/>
    </location>
    <ligand>
        <name>Zn(2+)</name>
        <dbReference type="ChEBI" id="CHEBI:29105"/>
        <label>1</label>
        <note>catalytic</note>
    </ligand>
</feature>
<keyword evidence="5 18" id="KW-0489">Methyltransferase</keyword>
<dbReference type="GO" id="GO:0009086">
    <property type="term" value="P:methionine biosynthetic process"/>
    <property type="evidence" value="ECO:0007669"/>
    <property type="project" value="UniProtKB-KW"/>
</dbReference>
<evidence type="ECO:0000313" key="18">
    <source>
        <dbReference type="EMBL" id="HCT13224.1"/>
    </source>
</evidence>
<feature type="binding site" evidence="12">
    <location>
        <position position="626"/>
    </location>
    <ligand>
        <name>L-methionine</name>
        <dbReference type="ChEBI" id="CHEBI:57844"/>
    </ligand>
</feature>
<name>A0A3D4SVB7_9CORY</name>
<proteinExistence type="inferred from homology"/>
<feature type="binding site" evidence="13">
    <location>
        <position position="683"/>
    </location>
    <ligand>
        <name>Zn(2+)</name>
        <dbReference type="ChEBI" id="CHEBI:29105"/>
        <label>1</label>
        <note>catalytic</note>
    </ligand>
</feature>
<dbReference type="PANTHER" id="PTHR30519">
    <property type="entry name" value="5-METHYLTETRAHYDROPTEROYLTRIGLUTAMATE--HOMOCYSTEINE METHYLTRANSFERASE"/>
    <property type="match status" value="1"/>
</dbReference>
<dbReference type="GO" id="GO:0003871">
    <property type="term" value="F:5-methyltetrahydropteroyltriglutamate-homocysteine S-methyltransferase activity"/>
    <property type="evidence" value="ECO:0007669"/>
    <property type="project" value="UniProtKB-EC"/>
</dbReference>
<feature type="binding site" evidence="12">
    <location>
        <position position="588"/>
    </location>
    <ligand>
        <name>5-methyltetrahydropteroyltri-L-glutamate</name>
        <dbReference type="ChEBI" id="CHEBI:58207"/>
    </ligand>
</feature>
<comment type="caution">
    <text evidence="18">The sequence shown here is derived from an EMBL/GenBank/DDBJ whole genome shotgun (WGS) entry which is preliminary data.</text>
</comment>
<dbReference type="GO" id="GO:0008270">
    <property type="term" value="F:zinc ion binding"/>
    <property type="evidence" value="ECO:0007669"/>
    <property type="project" value="InterPro"/>
</dbReference>
<dbReference type="CDD" id="cd03312">
    <property type="entry name" value="CIMS_N_terminal_like"/>
    <property type="match status" value="1"/>
</dbReference>
<feature type="compositionally biased region" description="Basic and acidic residues" evidence="15">
    <location>
        <begin position="401"/>
        <end position="416"/>
    </location>
</feature>
<comment type="cofactor">
    <cofactor evidence="13">
        <name>Zn(2+)</name>
        <dbReference type="ChEBI" id="CHEBI:29105"/>
    </cofactor>
    <text evidence="13">Binds 2 Zn(2+) ions per subunit.</text>
</comment>
<evidence type="ECO:0000256" key="1">
    <source>
        <dbReference type="ARBA" id="ARBA00002777"/>
    </source>
</evidence>
<organism evidence="18 19">
    <name type="scientific">Corynebacterium nuruki</name>
    <dbReference type="NCBI Taxonomy" id="1032851"/>
    <lineage>
        <taxon>Bacteria</taxon>
        <taxon>Bacillati</taxon>
        <taxon>Actinomycetota</taxon>
        <taxon>Actinomycetes</taxon>
        <taxon>Mycobacteriales</taxon>
        <taxon>Corynebacteriaceae</taxon>
        <taxon>Corynebacterium</taxon>
    </lineage>
</organism>
<dbReference type="InterPro" id="IPR038071">
    <property type="entry name" value="UROD/MetE-like_sf"/>
</dbReference>
<comment type="function">
    <text evidence="1">Catalyzes the transfer of a methyl group from 5-methyltetrahydrofolate to homocysteine resulting in methionine formation.</text>
</comment>
<feature type="binding site" evidence="12">
    <location>
        <position position="126"/>
    </location>
    <ligand>
        <name>5-methyltetrahydropteroyltri-L-glutamate</name>
        <dbReference type="ChEBI" id="CHEBI:58207"/>
    </ligand>
</feature>
<comment type="pathway">
    <text evidence="2">Amino-acid biosynthesis; L-methionine biosynthesis via de novo pathway; L-methionine from L-homocysteine (MetE route): step 1/1.</text>
</comment>
<dbReference type="NCBIfam" id="NF003556">
    <property type="entry name" value="PRK05222.1"/>
    <property type="match status" value="1"/>
</dbReference>
<dbReference type="EMBL" id="DQID01000001">
    <property type="protein sequence ID" value="HCT13224.1"/>
    <property type="molecule type" value="Genomic_DNA"/>
</dbReference>
<evidence type="ECO:0000256" key="10">
    <source>
        <dbReference type="ARBA" id="ARBA00022833"/>
    </source>
</evidence>
<feature type="binding site" evidence="12">
    <location>
        <position position="511"/>
    </location>
    <ligand>
        <name>L-methionine</name>
        <dbReference type="ChEBI" id="CHEBI:57844"/>
    </ligand>
</feature>
<feature type="binding site" evidence="12">
    <location>
        <begin position="542"/>
        <end position="543"/>
    </location>
    <ligand>
        <name>5-methyltetrahydropteroyltri-L-glutamate</name>
        <dbReference type="ChEBI" id="CHEBI:58207"/>
    </ligand>
</feature>
<feature type="binding site" evidence="12">
    <location>
        <position position="626"/>
    </location>
    <ligand>
        <name>L-homocysteine</name>
        <dbReference type="ChEBI" id="CHEBI:58199"/>
    </ligand>
</feature>
<dbReference type="Proteomes" id="UP000261739">
    <property type="component" value="Unassembled WGS sequence"/>
</dbReference>
<keyword evidence="9" id="KW-0677">Repeat</keyword>
<evidence type="ECO:0000256" key="12">
    <source>
        <dbReference type="PIRSR" id="PIRSR000382-1"/>
    </source>
</evidence>
<reference evidence="18 19" key="1">
    <citation type="journal article" date="2018" name="Nat. Biotechnol.">
        <title>A standardized bacterial taxonomy based on genome phylogeny substantially revises the tree of life.</title>
        <authorList>
            <person name="Parks D.H."/>
            <person name="Chuvochina M."/>
            <person name="Waite D.W."/>
            <person name="Rinke C."/>
            <person name="Skarshewski A."/>
            <person name="Chaumeil P.A."/>
            <person name="Hugenholtz P."/>
        </authorList>
    </citation>
    <scope>NUCLEOTIDE SEQUENCE [LARGE SCALE GENOMIC DNA]</scope>
    <source>
        <strain evidence="18">UBA11247</strain>
    </source>
</reference>
<keyword evidence="6" id="KW-0028">Amino-acid biosynthesis</keyword>
<feature type="domain" description="Cobalamin-independent methionine synthase MetE C-terminal/archaeal" evidence="16">
    <location>
        <begin position="453"/>
        <end position="775"/>
    </location>
</feature>
<dbReference type="SUPFAM" id="SSF51726">
    <property type="entry name" value="UROD/MetE-like"/>
    <property type="match status" value="2"/>
</dbReference>
<dbReference type="UniPathway" id="UPA00051">
    <property type="reaction ID" value="UER00082"/>
</dbReference>
<dbReference type="RefSeq" id="WP_010120350.1">
    <property type="nucleotide sequence ID" value="NZ_DAITTW010000010.1"/>
</dbReference>
<dbReference type="AlphaFoldDB" id="A0A3D4SVB7"/>
<evidence type="ECO:0000256" key="3">
    <source>
        <dbReference type="ARBA" id="ARBA00009553"/>
    </source>
</evidence>
<comment type="similarity">
    <text evidence="3">Belongs to the vitamin-B12 independent methionine synthase family.</text>
</comment>
<evidence type="ECO:0000256" key="14">
    <source>
        <dbReference type="PIRSR" id="PIRSR000382-3"/>
    </source>
</evidence>
<feature type="active site" description="Proton donor" evidence="14">
    <location>
        <position position="721"/>
    </location>
</feature>
<evidence type="ECO:0000256" key="8">
    <source>
        <dbReference type="ARBA" id="ARBA00022723"/>
    </source>
</evidence>
<keyword evidence="11" id="KW-0486">Methionine biosynthesis</keyword>
<dbReference type="PIRSF" id="PIRSF000382">
    <property type="entry name" value="MeTrfase_B12_ind"/>
    <property type="match status" value="1"/>
</dbReference>
<keyword evidence="10 13" id="KW-0862">Zinc</keyword>
<dbReference type="Pfam" id="PF08267">
    <property type="entry name" value="Meth_synt_1"/>
    <property type="match status" value="1"/>
</dbReference>
<feature type="domain" description="Cobalamin-independent methionine synthase MetE N-terminal" evidence="17">
    <location>
        <begin position="8"/>
        <end position="335"/>
    </location>
</feature>
<dbReference type="InterPro" id="IPR013215">
    <property type="entry name" value="Cbl-indep_Met_Synth_N"/>
</dbReference>
<protein>
    <recommendedName>
        <fullName evidence="4">5-methyltetrahydropteroyltriglutamate--homocysteine S-methyltransferase</fullName>
        <ecNumber evidence="4">2.1.1.14</ecNumber>
    </recommendedName>
</protein>
<feature type="region of interest" description="Disordered" evidence="15">
    <location>
        <begin position="394"/>
        <end position="421"/>
    </location>
</feature>
<feature type="binding site" evidence="13">
    <location>
        <position position="668"/>
    </location>
    <ligand>
        <name>Zn(2+)</name>
        <dbReference type="ChEBI" id="CHEBI:29105"/>
        <label>1</label>
        <note>catalytic</note>
    </ligand>
</feature>
<dbReference type="InterPro" id="IPR006276">
    <property type="entry name" value="Cobalamin-indep_Met_synthase"/>
</dbReference>
<evidence type="ECO:0000256" key="4">
    <source>
        <dbReference type="ARBA" id="ARBA00012034"/>
    </source>
</evidence>
<evidence type="ECO:0000256" key="7">
    <source>
        <dbReference type="ARBA" id="ARBA00022679"/>
    </source>
</evidence>
<keyword evidence="8 13" id="KW-0479">Metal-binding</keyword>
<dbReference type="Gene3D" id="3.20.20.210">
    <property type="match status" value="2"/>
</dbReference>
<dbReference type="NCBIfam" id="TIGR01371">
    <property type="entry name" value="met_syn_B12ind"/>
    <property type="match status" value="1"/>
</dbReference>
<dbReference type="GO" id="GO:0032259">
    <property type="term" value="P:methylation"/>
    <property type="evidence" value="ECO:0007669"/>
    <property type="project" value="UniProtKB-KW"/>
</dbReference>
<accession>A0A3D4SVB7</accession>
<feature type="binding site" evidence="13">
    <location>
        <position position="692"/>
    </location>
    <ligand>
        <name>Zn(2+)</name>
        <dbReference type="ChEBI" id="CHEBI:29105"/>
        <label>1</label>
        <note>catalytic</note>
    </ligand>
</feature>
<sequence>MTAQINATVAGVPRIGPKRELKKALETYWKDASTGRNLATVATQLVNQQADLIAGAGLDSVPTIGRSFYDSMLDTSALLGALPERVADVADHDNDGLPAYVDRLFAAARGTAELPASAMTKWFDTNYHYIVPELAADTEFRLDDAALLTDLADQVTRGTAARPVLIGPLTYLALARTTDGSDALVHLEEIFEAYARLLPRIAERGAAWVQFDEPYLVTDVDKDETRKADLLARTRAGYEKLVAAAGDTALLVQTYFGDGDLAVKTLSGTGIAAFGVDLVTGRTDERQADDTNIADEALLPSWTGEEQLLAGVVDGRNIWRTDLARALQTLKALAARGPVGVSTSSSLLHVPYSLAQETSLDDDAELRSWLAFGAEKIAEVALLSRALRGEETAEDDAAVAEAHEAVASRRSSERTRNAALRQRTGAITEADRHRNSFDQRREVQAKELNLPPLPTTTIGSFPQTTEIRQARAKLRKGDITEAQYHDAMVAEIKDVIGRQEALGLDVLVHGEPERNDMVQYFSEQLEGYHSTDLAWVQSYGSRCVRPPILFGDVTRPAAMTVEWFKIAQSFTDKFVKGMLTGPVTMLAWSFVRDDQPLGTTADQVALALRDEIDDLVDAGAKIIQVDEPAIRELLPLRRAQQPAYLKWAVGAFRLATSGVADDIQIHTHMCYSEFNELIGTVGDLDADVTSIEAARNGMQVLHALRDSGFELGVGPGVWDIHSPRVPEQSEVDTLLSDALDAVPASQLWVNPDCGLKTRGWDETTASIKVLVAAAQKARASVNA</sequence>
<dbReference type="Pfam" id="PF01717">
    <property type="entry name" value="Meth_synt_2"/>
    <property type="match status" value="1"/>
</dbReference>
<dbReference type="STRING" id="863239.GCA_000213935_01529"/>
<gene>
    <name evidence="18" type="ORF">DIW82_00075</name>
</gene>
<evidence type="ECO:0000256" key="15">
    <source>
        <dbReference type="SAM" id="MobiDB-lite"/>
    </source>
</evidence>
<evidence type="ECO:0000256" key="5">
    <source>
        <dbReference type="ARBA" id="ARBA00022603"/>
    </source>
</evidence>
<feature type="binding site" evidence="12">
    <location>
        <begin position="458"/>
        <end position="460"/>
    </location>
    <ligand>
        <name>L-homocysteine</name>
        <dbReference type="ChEBI" id="CHEBI:58199"/>
    </ligand>
</feature>
<evidence type="ECO:0000256" key="13">
    <source>
        <dbReference type="PIRSR" id="PIRSR000382-2"/>
    </source>
</evidence>
<evidence type="ECO:0000313" key="19">
    <source>
        <dbReference type="Proteomes" id="UP000261739"/>
    </source>
</evidence>
<evidence type="ECO:0000256" key="2">
    <source>
        <dbReference type="ARBA" id="ARBA00004681"/>
    </source>
</evidence>
<keyword evidence="7 18" id="KW-0808">Transferase</keyword>
<dbReference type="CDD" id="cd03311">
    <property type="entry name" value="CIMS_C_terminal_like"/>
    <property type="match status" value="1"/>
</dbReference>
<evidence type="ECO:0000256" key="11">
    <source>
        <dbReference type="ARBA" id="ARBA00023167"/>
    </source>
</evidence>
<evidence type="ECO:0000259" key="17">
    <source>
        <dbReference type="Pfam" id="PF08267"/>
    </source>
</evidence>